<evidence type="ECO:0000313" key="8">
    <source>
        <dbReference type="Proteomes" id="UP000464754"/>
    </source>
</evidence>
<evidence type="ECO:0000313" key="7">
    <source>
        <dbReference type="EMBL" id="BBK23052.1"/>
    </source>
</evidence>
<organism evidence="7 8">
    <name type="scientific">Amedibacterium intestinale</name>
    <dbReference type="NCBI Taxonomy" id="2583452"/>
    <lineage>
        <taxon>Bacteria</taxon>
        <taxon>Bacillati</taxon>
        <taxon>Bacillota</taxon>
        <taxon>Erysipelotrichia</taxon>
        <taxon>Erysipelotrichales</taxon>
        <taxon>Erysipelotrichaceae</taxon>
        <taxon>Amedibacterium</taxon>
    </lineage>
</organism>
<protein>
    <submittedName>
        <fullName evidence="7">PTS cellobiose transporter subunit IIA</fullName>
    </submittedName>
</protein>
<dbReference type="KEGG" id="aarg:Aargi30884_19550"/>
<dbReference type="GO" id="GO:0016740">
    <property type="term" value="F:transferase activity"/>
    <property type="evidence" value="ECO:0007669"/>
    <property type="project" value="UniProtKB-KW"/>
</dbReference>
<evidence type="ECO:0000256" key="2">
    <source>
        <dbReference type="ARBA" id="ARBA00022597"/>
    </source>
</evidence>
<gene>
    <name evidence="7" type="primary">ptcA_2</name>
    <name evidence="7" type="ORF">Aargi30884_19550</name>
</gene>
<dbReference type="AlphaFoldDB" id="A0A6N4TLV5"/>
<keyword evidence="8" id="KW-1185">Reference proteome</keyword>
<keyword evidence="2" id="KW-0762">Sugar transport</keyword>
<dbReference type="PANTHER" id="PTHR34382">
    <property type="entry name" value="PTS SYSTEM N,N'-DIACETYLCHITOBIOSE-SPECIFIC EIIA COMPONENT"/>
    <property type="match status" value="1"/>
</dbReference>
<evidence type="ECO:0000256" key="3">
    <source>
        <dbReference type="ARBA" id="ARBA00022679"/>
    </source>
</evidence>
<dbReference type="PROSITE" id="PS51095">
    <property type="entry name" value="PTS_EIIA_TYPE_3"/>
    <property type="match status" value="1"/>
</dbReference>
<dbReference type="InterPro" id="IPR003188">
    <property type="entry name" value="PTS_IIA_lac/cel"/>
</dbReference>
<keyword evidence="4" id="KW-0598">Phosphotransferase system</keyword>
<dbReference type="Gene3D" id="1.20.58.80">
    <property type="entry name" value="Phosphotransferase system, lactose/cellobiose-type IIA subunit"/>
    <property type="match status" value="1"/>
</dbReference>
<keyword evidence="3" id="KW-0808">Transferase</keyword>
<reference evidence="8" key="1">
    <citation type="submission" date="2019-05" db="EMBL/GenBank/DDBJ databases">
        <title>Complete genome sequencing of Absiella argi strain JCM 30884.</title>
        <authorList>
            <person name="Sakamoto M."/>
            <person name="Murakami T."/>
            <person name="Mori H."/>
        </authorList>
    </citation>
    <scope>NUCLEOTIDE SEQUENCE [LARGE SCALE GENOMIC DNA]</scope>
    <source>
        <strain evidence="8">JCM 30884</strain>
    </source>
</reference>
<evidence type="ECO:0000256" key="4">
    <source>
        <dbReference type="ARBA" id="ARBA00022683"/>
    </source>
</evidence>
<name>A0A6N4TLV5_9FIRM</name>
<evidence type="ECO:0000256" key="5">
    <source>
        <dbReference type="PIRSR" id="PIRSR000699-1"/>
    </source>
</evidence>
<accession>A0A6N4TLV5</accession>
<dbReference type="PANTHER" id="PTHR34382:SF7">
    <property type="entry name" value="PTS SYSTEM N,N'-DIACETYLCHITOBIOSE-SPECIFIC EIIA COMPONENT"/>
    <property type="match status" value="1"/>
</dbReference>
<sequence>MKPSEMDILEIISDAGQAKNFYIEAIQEAKSSNYEGCNELIRKGNELYAKAHRVHQQLVSEEASGNEVVITLLLSHAQNILASADSFKVLCDEFIDLYRRVDELSKR</sequence>
<dbReference type="RefSeq" id="WP_163052162.1">
    <property type="nucleotide sequence ID" value="NZ_AP019695.1"/>
</dbReference>
<dbReference type="SUPFAM" id="SSF46973">
    <property type="entry name" value="Enzyme IIa from lactose specific PTS, IIa-lac"/>
    <property type="match status" value="1"/>
</dbReference>
<dbReference type="PIRSF" id="PIRSF000699">
    <property type="entry name" value="PTS_IILac_III"/>
    <property type="match status" value="1"/>
</dbReference>
<dbReference type="GO" id="GO:0009401">
    <property type="term" value="P:phosphoenolpyruvate-dependent sugar phosphotransferase system"/>
    <property type="evidence" value="ECO:0007669"/>
    <property type="project" value="UniProtKB-KW"/>
</dbReference>
<dbReference type="InterPro" id="IPR036542">
    <property type="entry name" value="PTS_IIA_lac/cel_sf"/>
</dbReference>
<dbReference type="Pfam" id="PF02255">
    <property type="entry name" value="PTS_IIA"/>
    <property type="match status" value="1"/>
</dbReference>
<dbReference type="EMBL" id="AP019695">
    <property type="protein sequence ID" value="BBK23052.1"/>
    <property type="molecule type" value="Genomic_DNA"/>
</dbReference>
<dbReference type="Proteomes" id="UP000464754">
    <property type="component" value="Chromosome"/>
</dbReference>
<evidence type="ECO:0000256" key="1">
    <source>
        <dbReference type="ARBA" id="ARBA00022448"/>
    </source>
</evidence>
<feature type="active site" description="Tele-phosphohistidine intermediate" evidence="5">
    <location>
        <position position="76"/>
    </location>
</feature>
<evidence type="ECO:0000256" key="6">
    <source>
        <dbReference type="PROSITE-ProRule" id="PRU00418"/>
    </source>
</evidence>
<keyword evidence="1" id="KW-0813">Transport</keyword>
<proteinExistence type="predicted"/>
<feature type="modified residue" description="Phosphohistidine; by HPr" evidence="6">
    <location>
        <position position="76"/>
    </location>
</feature>